<evidence type="ECO:0000313" key="2">
    <source>
        <dbReference type="Proteomes" id="UP000792457"/>
    </source>
</evidence>
<accession>A0A8K0KSB9</accession>
<organism evidence="1 2">
    <name type="scientific">Ladona fulva</name>
    <name type="common">Scarce chaser dragonfly</name>
    <name type="synonym">Libellula fulva</name>
    <dbReference type="NCBI Taxonomy" id="123851"/>
    <lineage>
        <taxon>Eukaryota</taxon>
        <taxon>Metazoa</taxon>
        <taxon>Ecdysozoa</taxon>
        <taxon>Arthropoda</taxon>
        <taxon>Hexapoda</taxon>
        <taxon>Insecta</taxon>
        <taxon>Pterygota</taxon>
        <taxon>Palaeoptera</taxon>
        <taxon>Odonata</taxon>
        <taxon>Epiprocta</taxon>
        <taxon>Anisoptera</taxon>
        <taxon>Libelluloidea</taxon>
        <taxon>Libellulidae</taxon>
        <taxon>Ladona</taxon>
    </lineage>
</organism>
<dbReference type="EMBL" id="KZ309469">
    <property type="protein sequence ID" value="KAG8238946.1"/>
    <property type="molecule type" value="Genomic_DNA"/>
</dbReference>
<dbReference type="OrthoDB" id="6772952at2759"/>
<keyword evidence="2" id="KW-1185">Reference proteome</keyword>
<gene>
    <name evidence="1" type="ORF">J437_LFUL000785</name>
</gene>
<sequence>MEDLIRMIIEQLNLQRQQMEKLIARIAPATDYLARFQTFARANSEPPDWLPQIFLTNQPTATYKLLSALAAQQFPPKDINELSMNGIASFMENQFDPRRFIVRERYKFWSEMQCTPG</sequence>
<dbReference type="Proteomes" id="UP000792457">
    <property type="component" value="Unassembled WGS sequence"/>
</dbReference>
<name>A0A8K0KSB9_LADFU</name>
<reference evidence="1" key="1">
    <citation type="submission" date="2013-04" db="EMBL/GenBank/DDBJ databases">
        <authorList>
            <person name="Qu J."/>
            <person name="Murali S.C."/>
            <person name="Bandaranaike D."/>
            <person name="Bellair M."/>
            <person name="Blankenburg K."/>
            <person name="Chao H."/>
            <person name="Dinh H."/>
            <person name="Doddapaneni H."/>
            <person name="Downs B."/>
            <person name="Dugan-Rocha S."/>
            <person name="Elkadiri S."/>
            <person name="Gnanaolivu R.D."/>
            <person name="Hernandez B."/>
            <person name="Javaid M."/>
            <person name="Jayaseelan J.C."/>
            <person name="Lee S."/>
            <person name="Li M."/>
            <person name="Ming W."/>
            <person name="Munidasa M."/>
            <person name="Muniz J."/>
            <person name="Nguyen L."/>
            <person name="Ongeri F."/>
            <person name="Osuji N."/>
            <person name="Pu L.-L."/>
            <person name="Puazo M."/>
            <person name="Qu C."/>
            <person name="Quiroz J."/>
            <person name="Raj R."/>
            <person name="Weissenberger G."/>
            <person name="Xin Y."/>
            <person name="Zou X."/>
            <person name="Han Y."/>
            <person name="Richards S."/>
            <person name="Worley K."/>
            <person name="Muzny D."/>
            <person name="Gibbs R."/>
        </authorList>
    </citation>
    <scope>NUCLEOTIDE SEQUENCE</scope>
    <source>
        <strain evidence="1">Sampled in the wild</strain>
    </source>
</reference>
<evidence type="ECO:0000313" key="1">
    <source>
        <dbReference type="EMBL" id="KAG8238946.1"/>
    </source>
</evidence>
<reference evidence="1" key="2">
    <citation type="submission" date="2017-10" db="EMBL/GenBank/DDBJ databases">
        <title>Ladona fulva Genome sequencing and assembly.</title>
        <authorList>
            <person name="Murali S."/>
            <person name="Richards S."/>
            <person name="Bandaranaike D."/>
            <person name="Bellair M."/>
            <person name="Blankenburg K."/>
            <person name="Chao H."/>
            <person name="Dinh H."/>
            <person name="Doddapaneni H."/>
            <person name="Dugan-Rocha S."/>
            <person name="Elkadiri S."/>
            <person name="Gnanaolivu R."/>
            <person name="Hernandez B."/>
            <person name="Skinner E."/>
            <person name="Javaid M."/>
            <person name="Lee S."/>
            <person name="Li M."/>
            <person name="Ming W."/>
            <person name="Munidasa M."/>
            <person name="Muniz J."/>
            <person name="Nguyen L."/>
            <person name="Hughes D."/>
            <person name="Osuji N."/>
            <person name="Pu L.-L."/>
            <person name="Puazo M."/>
            <person name="Qu C."/>
            <person name="Quiroz J."/>
            <person name="Raj R."/>
            <person name="Weissenberger G."/>
            <person name="Xin Y."/>
            <person name="Zou X."/>
            <person name="Han Y."/>
            <person name="Worley K."/>
            <person name="Muzny D."/>
            <person name="Gibbs R."/>
        </authorList>
    </citation>
    <scope>NUCLEOTIDE SEQUENCE</scope>
    <source>
        <strain evidence="1">Sampled in the wild</strain>
    </source>
</reference>
<proteinExistence type="predicted"/>
<protein>
    <submittedName>
        <fullName evidence="1">Uncharacterized protein</fullName>
    </submittedName>
</protein>
<dbReference type="AlphaFoldDB" id="A0A8K0KSB9"/>
<comment type="caution">
    <text evidence="1">The sequence shown here is derived from an EMBL/GenBank/DDBJ whole genome shotgun (WGS) entry which is preliminary data.</text>
</comment>